<evidence type="ECO:0000313" key="2">
    <source>
        <dbReference type="Proteomes" id="UP001196413"/>
    </source>
</evidence>
<dbReference type="Proteomes" id="UP001196413">
    <property type="component" value="Unassembled WGS sequence"/>
</dbReference>
<reference evidence="1" key="1">
    <citation type="submission" date="2021-06" db="EMBL/GenBank/DDBJ databases">
        <title>Parelaphostrongylus tenuis whole genome reference sequence.</title>
        <authorList>
            <person name="Garwood T.J."/>
            <person name="Larsen P.A."/>
            <person name="Fountain-Jones N.M."/>
            <person name="Garbe J.R."/>
            <person name="Macchietto M.G."/>
            <person name="Kania S.A."/>
            <person name="Gerhold R.W."/>
            <person name="Richards J.E."/>
            <person name="Wolf T.M."/>
        </authorList>
    </citation>
    <scope>NUCLEOTIDE SEQUENCE</scope>
    <source>
        <strain evidence="1">MNPRO001-30</strain>
        <tissue evidence="1">Meninges</tissue>
    </source>
</reference>
<gene>
    <name evidence="1" type="ORF">KIN20_019438</name>
</gene>
<keyword evidence="2" id="KW-1185">Reference proteome</keyword>
<protein>
    <submittedName>
        <fullName evidence="1">Uncharacterized protein</fullName>
    </submittedName>
</protein>
<proteinExistence type="predicted"/>
<dbReference type="AlphaFoldDB" id="A0AAD5QV32"/>
<sequence>MWRIRRMITVLPAKIGQFLPGLLGNVWPCIVLKQSDLATAVSWNFSVAKVQLLSFVGQAISAIYEATAQEKALLAPIGISALTTTASSAAFFIQTATAAINSALMVQRRST</sequence>
<comment type="caution">
    <text evidence="1">The sequence shown here is derived from an EMBL/GenBank/DDBJ whole genome shotgun (WGS) entry which is preliminary data.</text>
</comment>
<name>A0AAD5QV32_PARTN</name>
<accession>A0AAD5QV32</accession>
<organism evidence="1 2">
    <name type="scientific">Parelaphostrongylus tenuis</name>
    <name type="common">Meningeal worm</name>
    <dbReference type="NCBI Taxonomy" id="148309"/>
    <lineage>
        <taxon>Eukaryota</taxon>
        <taxon>Metazoa</taxon>
        <taxon>Ecdysozoa</taxon>
        <taxon>Nematoda</taxon>
        <taxon>Chromadorea</taxon>
        <taxon>Rhabditida</taxon>
        <taxon>Rhabditina</taxon>
        <taxon>Rhabditomorpha</taxon>
        <taxon>Strongyloidea</taxon>
        <taxon>Metastrongylidae</taxon>
        <taxon>Parelaphostrongylus</taxon>
    </lineage>
</organism>
<dbReference type="EMBL" id="JAHQIW010003873">
    <property type="protein sequence ID" value="KAJ1360461.1"/>
    <property type="molecule type" value="Genomic_DNA"/>
</dbReference>
<evidence type="ECO:0000313" key="1">
    <source>
        <dbReference type="EMBL" id="KAJ1360461.1"/>
    </source>
</evidence>